<organism evidence="2 3">
    <name type="scientific">Halogranum rubrum</name>
    <dbReference type="NCBI Taxonomy" id="553466"/>
    <lineage>
        <taxon>Archaea</taxon>
        <taxon>Methanobacteriati</taxon>
        <taxon>Methanobacteriota</taxon>
        <taxon>Stenosarchaea group</taxon>
        <taxon>Halobacteria</taxon>
        <taxon>Halobacteriales</taxon>
        <taxon>Haloferacaceae</taxon>
    </lineage>
</organism>
<dbReference type="STRING" id="553466.SAMN04487950_4034"/>
<sequence length="94" mass="10193">MEHSVDRDAGVPLTNTGSEHGPVVSARIDGTVVGRTLPFAIFIGGLVLPGLVRREGFPLISLIDSSISPVSVPYVRFEFFDRRAEREVGETRAV</sequence>
<protein>
    <submittedName>
        <fullName evidence="2">Uncharacterized protein</fullName>
    </submittedName>
</protein>
<evidence type="ECO:0000256" key="1">
    <source>
        <dbReference type="SAM" id="MobiDB-lite"/>
    </source>
</evidence>
<keyword evidence="3" id="KW-1185">Reference proteome</keyword>
<dbReference type="AlphaFoldDB" id="A0A1I4I7U1"/>
<reference evidence="3" key="1">
    <citation type="submission" date="2016-10" db="EMBL/GenBank/DDBJ databases">
        <authorList>
            <person name="Varghese N."/>
            <person name="Submissions S."/>
        </authorList>
    </citation>
    <scope>NUCLEOTIDE SEQUENCE [LARGE SCALE GENOMIC DNA]</scope>
    <source>
        <strain evidence="3">CGMCC 1.7738</strain>
    </source>
</reference>
<dbReference type="Proteomes" id="UP000199607">
    <property type="component" value="Unassembled WGS sequence"/>
</dbReference>
<accession>A0A1I4I7U1</accession>
<dbReference type="EMBL" id="FOTC01000007">
    <property type="protein sequence ID" value="SFL50478.1"/>
    <property type="molecule type" value="Genomic_DNA"/>
</dbReference>
<feature type="region of interest" description="Disordered" evidence="1">
    <location>
        <begin position="1"/>
        <end position="23"/>
    </location>
</feature>
<evidence type="ECO:0000313" key="3">
    <source>
        <dbReference type="Proteomes" id="UP000199607"/>
    </source>
</evidence>
<proteinExistence type="predicted"/>
<evidence type="ECO:0000313" key="2">
    <source>
        <dbReference type="EMBL" id="SFL50478.1"/>
    </source>
</evidence>
<name>A0A1I4I7U1_9EURY</name>
<gene>
    <name evidence="2" type="ORF">SAMN04487950_4034</name>
</gene>